<evidence type="ECO:0000313" key="1">
    <source>
        <dbReference type="EMBL" id="RDE50270.1"/>
    </source>
</evidence>
<evidence type="ECO:0000313" key="2">
    <source>
        <dbReference type="Proteomes" id="UP000253831"/>
    </source>
</evidence>
<comment type="caution">
    <text evidence="1">The sequence shown here is derived from an EMBL/GenBank/DDBJ whole genome shotgun (WGS) entry which is preliminary data.</text>
</comment>
<accession>A0A369XLP3</accession>
<protein>
    <submittedName>
        <fullName evidence="1">Uncharacterized protein</fullName>
    </submittedName>
</protein>
<name>A0A369XLP3_9PROT</name>
<reference evidence="1 2" key="1">
    <citation type="submission" date="2018-05" db="EMBL/GenBank/DDBJ databases">
        <title>Integrated omic analyses show evidence that a Ca. Accumulibacter phosphatis strain performs denitrification under micro-aerobic conditions.</title>
        <authorList>
            <person name="Camejo P.Y."/>
            <person name="Katherine M.D."/>
            <person name="Daniel N.R."/>
        </authorList>
    </citation>
    <scope>NUCLEOTIDE SEQUENCE [LARGE SCALE GENOMIC DNA]</scope>
    <source>
        <strain evidence="1">UW-LDO-IC</strain>
    </source>
</reference>
<organism evidence="1 2">
    <name type="scientific">Candidatus Accumulibacter meliphilus</name>
    <dbReference type="NCBI Taxonomy" id="2211374"/>
    <lineage>
        <taxon>Bacteria</taxon>
        <taxon>Pseudomonadati</taxon>
        <taxon>Pseudomonadota</taxon>
        <taxon>Betaproteobacteria</taxon>
        <taxon>Candidatus Accumulibacter</taxon>
    </lineage>
</organism>
<dbReference type="Proteomes" id="UP000253831">
    <property type="component" value="Unassembled WGS sequence"/>
</dbReference>
<proteinExistence type="predicted"/>
<dbReference type="EMBL" id="QPGA01000023">
    <property type="protein sequence ID" value="RDE50270.1"/>
    <property type="molecule type" value="Genomic_DNA"/>
</dbReference>
<gene>
    <name evidence="1" type="ORF">DVS81_12195</name>
</gene>
<sequence>MRQQKEEASMLSRELDILMGERQTLLQVVGAAAALIASLDSRALPPTAVKSADLVATTINALSEETLRDALAAVRAEIEEENDAGGARDGERVVSH</sequence>
<dbReference type="AlphaFoldDB" id="A0A369XLP3"/>